<comment type="caution">
    <text evidence="1">The sequence shown here is derived from an EMBL/GenBank/DDBJ whole genome shotgun (WGS) entry which is preliminary data.</text>
</comment>
<dbReference type="Proteomes" id="UP000332515">
    <property type="component" value="Unassembled WGS sequence"/>
</dbReference>
<gene>
    <name evidence="1" type="ORF">F0357_04745</name>
</gene>
<keyword evidence="2" id="KW-1185">Reference proteome</keyword>
<dbReference type="AlphaFoldDB" id="A0A6A7Y0G2"/>
<protein>
    <submittedName>
        <fullName evidence="1">Uncharacterized protein</fullName>
    </submittedName>
</protein>
<accession>A0A6A7Y0G2</accession>
<organism evidence="1 2">
    <name type="scientific">Segnochrobactrum spirostomi</name>
    <dbReference type="NCBI Taxonomy" id="2608987"/>
    <lineage>
        <taxon>Bacteria</taxon>
        <taxon>Pseudomonadati</taxon>
        <taxon>Pseudomonadota</taxon>
        <taxon>Alphaproteobacteria</taxon>
        <taxon>Hyphomicrobiales</taxon>
        <taxon>Segnochrobactraceae</taxon>
        <taxon>Segnochrobactrum</taxon>
    </lineage>
</organism>
<sequence length="76" mass="8235">MARSTKKQSTDGFVLFDVFYEDGGRASNRKVPAIEVGGLDGDSPARPFLEAQDRKIAEMSGNPPRPIQKVVRSGKG</sequence>
<dbReference type="RefSeq" id="WP_153479317.1">
    <property type="nucleotide sequence ID" value="NZ_VWNA01000001.1"/>
</dbReference>
<name>A0A6A7Y0G2_9HYPH</name>
<evidence type="ECO:0000313" key="2">
    <source>
        <dbReference type="Proteomes" id="UP000332515"/>
    </source>
</evidence>
<reference evidence="1 2" key="1">
    <citation type="submission" date="2019-09" db="EMBL/GenBank/DDBJ databases">
        <title>Segnochrobactrum spirostomi gen. nov., sp. nov., isolated from the ciliate Spirostomum cf. yagiui and description of a novel family, Segnochrobactraceae fam. nov. within the order Rhizobiales of the class Alphaproteobacteria.</title>
        <authorList>
            <person name="Akter S."/>
            <person name="Shazib S.U.A."/>
            <person name="Shin M.K."/>
        </authorList>
    </citation>
    <scope>NUCLEOTIDE SEQUENCE [LARGE SCALE GENOMIC DNA]</scope>
    <source>
        <strain evidence="1 2">Sp-1</strain>
    </source>
</reference>
<dbReference type="EMBL" id="VWNA01000001">
    <property type="protein sequence ID" value="MQT11988.1"/>
    <property type="molecule type" value="Genomic_DNA"/>
</dbReference>
<proteinExistence type="predicted"/>
<evidence type="ECO:0000313" key="1">
    <source>
        <dbReference type="EMBL" id="MQT11988.1"/>
    </source>
</evidence>